<proteinExistence type="predicted"/>
<dbReference type="Proteomes" id="UP000777482">
    <property type="component" value="Unassembled WGS sequence"/>
</dbReference>
<reference evidence="2 3" key="1">
    <citation type="submission" date="2020-11" db="EMBL/GenBank/DDBJ databases">
        <title>Kefir isolates.</title>
        <authorList>
            <person name="Marcisauskas S."/>
            <person name="Kim Y."/>
            <person name="Blasche S."/>
        </authorList>
    </citation>
    <scope>NUCLEOTIDE SEQUENCE [LARGE SCALE GENOMIC DNA]</scope>
    <source>
        <strain evidence="2 3">KR</strain>
    </source>
</reference>
<evidence type="ECO:0000313" key="3">
    <source>
        <dbReference type="Proteomes" id="UP000777482"/>
    </source>
</evidence>
<accession>A0A9P7B2C4</accession>
<gene>
    <name evidence="2" type="ORF">C6P46_000741</name>
</gene>
<sequence length="686" mass="74414">MDPRASWAGPAQVKVEREERDHLSLSGNVNATSAMLPAADPEPAAAQPVQPPPSGPAAEQAPVQGHGDQLQNQDGNDSDTDSLSSASSSIAERAASRTTAPTESAGFWDAETASKAMRKLVRNREEIFAAQREARDDRLQQISREKVETAFSQSAASNGPYLSAFRNYMAFCSRVDVPPFPITYAMMALWFFEKCSNQDGYFHTYKHGVGLAADIAESLWTTRPIFRTLRRFDKDGTALSEFLDERRVAYKSSSSKTSPKSAAKAASKPREAPLKKFDVFGVDSDASSSSSTDGDHSEYTSDEDGSDEDGSDEDASVEDAGSEVHADEEEQAHVAQPVVVHGLPTRDSVYDSITDIYKAYVAALVPAYGISVMVLHSTQKKVHIRCNRYHTHFSHLPGGICQWVALCRRRRDGKWIVDIDASTFEHSHGPRQEILADPEWRPRVINPDAREALGMEPLPHVIRYKKQASDEPPPHKKARLSATTSSAKVMPPPPVPTRAPTSIAPRAQPPALAATPRWTPSAQHSYPSPVSPSTPQASSSRSFVTPAFNRPVPALTTSSNSAPRIPSPLATWNPAPPIRPSSQPPVVAAATPITAESPSTHDDPVELVSAFCAGLHPSLVSLAEPLVAAGVYSFDGLVALRVLGPHQFDQFLGHLRKIHSERRTKSPSLPPLSTVHVLLLAKYLKA</sequence>
<feature type="region of interest" description="Disordered" evidence="1">
    <location>
        <begin position="283"/>
        <end position="337"/>
    </location>
</feature>
<feature type="compositionally biased region" description="Low complexity" evidence="1">
    <location>
        <begin position="81"/>
        <end position="100"/>
    </location>
</feature>
<dbReference type="EMBL" id="PUHQ01000113">
    <property type="protein sequence ID" value="KAG0655707.1"/>
    <property type="molecule type" value="Genomic_DNA"/>
</dbReference>
<feature type="compositionally biased region" description="Low complexity" evidence="1">
    <location>
        <begin position="527"/>
        <end position="542"/>
    </location>
</feature>
<feature type="compositionally biased region" description="Low complexity" evidence="1">
    <location>
        <begin position="34"/>
        <end position="48"/>
    </location>
</feature>
<feature type="compositionally biased region" description="Pro residues" evidence="1">
    <location>
        <begin position="574"/>
        <end position="583"/>
    </location>
</feature>
<feature type="compositionally biased region" description="Low complexity" evidence="1">
    <location>
        <begin position="283"/>
        <end position="292"/>
    </location>
</feature>
<name>A0A9P7B2C4_RHOMI</name>
<evidence type="ECO:0000256" key="1">
    <source>
        <dbReference type="SAM" id="MobiDB-lite"/>
    </source>
</evidence>
<feature type="region of interest" description="Disordered" evidence="1">
    <location>
        <begin position="466"/>
        <end position="585"/>
    </location>
</feature>
<feature type="compositionally biased region" description="Acidic residues" evidence="1">
    <location>
        <begin position="300"/>
        <end position="330"/>
    </location>
</feature>
<dbReference type="OrthoDB" id="2530368at2759"/>
<evidence type="ECO:0000313" key="2">
    <source>
        <dbReference type="EMBL" id="KAG0655707.1"/>
    </source>
</evidence>
<keyword evidence="3" id="KW-1185">Reference proteome</keyword>
<protein>
    <submittedName>
        <fullName evidence="2">Uncharacterized protein</fullName>
    </submittedName>
</protein>
<feature type="region of interest" description="Disordered" evidence="1">
    <location>
        <begin position="1"/>
        <end position="107"/>
    </location>
</feature>
<feature type="compositionally biased region" description="Basic and acidic residues" evidence="1">
    <location>
        <begin position="14"/>
        <end position="23"/>
    </location>
</feature>
<organism evidence="2 3">
    <name type="scientific">Rhodotorula mucilaginosa</name>
    <name type="common">Yeast</name>
    <name type="synonym">Rhodotorula rubra</name>
    <dbReference type="NCBI Taxonomy" id="5537"/>
    <lineage>
        <taxon>Eukaryota</taxon>
        <taxon>Fungi</taxon>
        <taxon>Dikarya</taxon>
        <taxon>Basidiomycota</taxon>
        <taxon>Pucciniomycotina</taxon>
        <taxon>Microbotryomycetes</taxon>
        <taxon>Sporidiobolales</taxon>
        <taxon>Sporidiobolaceae</taxon>
        <taxon>Rhodotorula</taxon>
    </lineage>
</organism>
<dbReference type="AlphaFoldDB" id="A0A9P7B2C4"/>
<comment type="caution">
    <text evidence="2">The sequence shown here is derived from an EMBL/GenBank/DDBJ whole genome shotgun (WGS) entry which is preliminary data.</text>
</comment>